<evidence type="ECO:0000313" key="3">
    <source>
        <dbReference type="Proteomes" id="UP000030408"/>
    </source>
</evidence>
<dbReference type="InterPro" id="IPR038765">
    <property type="entry name" value="Papain-like_cys_pep_sf"/>
</dbReference>
<evidence type="ECO:0000313" key="2">
    <source>
        <dbReference type="EMBL" id="KGR78943.1"/>
    </source>
</evidence>
<dbReference type="EMBL" id="JPVO01000027">
    <property type="protein sequence ID" value="KGR78943.1"/>
    <property type="molecule type" value="Genomic_DNA"/>
</dbReference>
<dbReference type="RefSeq" id="WP_036197159.1">
    <property type="nucleotide sequence ID" value="NZ_AVCY01000029.1"/>
</dbReference>
<gene>
    <name evidence="2" type="ORF">CD33_00700</name>
</gene>
<dbReference type="OrthoDB" id="5296450at2"/>
<proteinExistence type="predicted"/>
<organism evidence="2 3">
    <name type="scientific">Ureibacillus sinduriensis BLB-1 = JCM 15800</name>
    <dbReference type="NCBI Taxonomy" id="1384057"/>
    <lineage>
        <taxon>Bacteria</taxon>
        <taxon>Bacillati</taxon>
        <taxon>Bacillota</taxon>
        <taxon>Bacilli</taxon>
        <taxon>Bacillales</taxon>
        <taxon>Caryophanaceae</taxon>
        <taxon>Ureibacillus</taxon>
    </lineage>
</organism>
<accession>A0A0A3I877</accession>
<dbReference type="STRING" id="1384057.CD33_00700"/>
<name>A0A0A3I877_9BACL</name>
<keyword evidence="3" id="KW-1185">Reference proteome</keyword>
<sequence length="202" mass="23351">MNMICESDQLDDYLLELNEVNFSDPIIKRKSAELFNSSQTEIEKVKIAFEFVRDEISHSWDIQSKRVSCNASEVLESREGICYAKSHLLASLLRLEGIPTGFCYQRLMLFDSPEKGYCIHALNAIFFKTLNKWIRLDARGNKKGVNAQFSITEEKLAFRVSEEFDERDYPIIYTKPHPKTVAVLEQHTNALDMYIHHLPASL</sequence>
<feature type="domain" description="Transglutaminase-like" evidence="1">
    <location>
        <begin position="32"/>
        <end position="138"/>
    </location>
</feature>
<dbReference type="PANTHER" id="PTHR33490:SF3">
    <property type="entry name" value="CONSERVED INTEGRAL MEMBRANE PROTEIN"/>
    <property type="match status" value="1"/>
</dbReference>
<evidence type="ECO:0000259" key="1">
    <source>
        <dbReference type="Pfam" id="PF01841"/>
    </source>
</evidence>
<dbReference type="Pfam" id="PF01841">
    <property type="entry name" value="Transglut_core"/>
    <property type="match status" value="1"/>
</dbReference>
<dbReference type="InterPro" id="IPR002931">
    <property type="entry name" value="Transglutaminase-like"/>
</dbReference>
<comment type="caution">
    <text evidence="2">The sequence shown here is derived from an EMBL/GenBank/DDBJ whole genome shotgun (WGS) entry which is preliminary data.</text>
</comment>
<dbReference type="AlphaFoldDB" id="A0A0A3I877"/>
<dbReference type="Proteomes" id="UP000030408">
    <property type="component" value="Unassembled WGS sequence"/>
</dbReference>
<reference evidence="2 3" key="1">
    <citation type="submission" date="2014-02" db="EMBL/GenBank/DDBJ databases">
        <title>Draft genome sequence of Lysinibacillus sinduriensis JCM 15800.</title>
        <authorList>
            <person name="Zhang F."/>
            <person name="Wang G."/>
            <person name="Zhang L."/>
        </authorList>
    </citation>
    <scope>NUCLEOTIDE SEQUENCE [LARGE SCALE GENOMIC DNA]</scope>
    <source>
        <strain evidence="2 3">JCM 15800</strain>
    </source>
</reference>
<dbReference type="Gene3D" id="3.10.620.30">
    <property type="match status" value="1"/>
</dbReference>
<dbReference type="SUPFAM" id="SSF54001">
    <property type="entry name" value="Cysteine proteinases"/>
    <property type="match status" value="1"/>
</dbReference>
<dbReference type="eggNOG" id="COG1305">
    <property type="taxonomic scope" value="Bacteria"/>
</dbReference>
<protein>
    <submittedName>
        <fullName evidence="2">Transglutaminase</fullName>
    </submittedName>
</protein>
<dbReference type="PANTHER" id="PTHR33490">
    <property type="entry name" value="BLR5614 PROTEIN-RELATED"/>
    <property type="match status" value="1"/>
</dbReference>